<gene>
    <name evidence="2" type="ORF">RF11_15080</name>
</gene>
<comment type="caution">
    <text evidence="2">The sequence shown here is derived from an EMBL/GenBank/DDBJ whole genome shotgun (WGS) entry which is preliminary data.</text>
</comment>
<protein>
    <submittedName>
        <fullName evidence="2">Uncharacterized protein</fullName>
    </submittedName>
</protein>
<keyword evidence="1" id="KW-0472">Membrane</keyword>
<sequence>MEKINKNKERVTSLLLMVLRMVHHLRLLDQIYFNINQFYDVTEPIIIHNFKEGQHSFIMTYLSKIWSGIFEISGNTFQIDTIDKLKYFATIFANDLSHKLRKVINGVGKFELNKFKKQRIYILYFTLVAFGMIDETGVFWLRKVFKRLHSSFQEYLKKYSIEDITMEDQIIIIQYYIKSLETLHFHISNHDEEVFQGIFTRLMTFPSLSNIF</sequence>
<dbReference type="AlphaFoldDB" id="A0A0C2M7A2"/>
<feature type="transmembrane region" description="Helical" evidence="1">
    <location>
        <begin position="121"/>
        <end position="141"/>
    </location>
</feature>
<keyword evidence="1" id="KW-0812">Transmembrane</keyword>
<evidence type="ECO:0000313" key="2">
    <source>
        <dbReference type="EMBL" id="KII62895.1"/>
    </source>
</evidence>
<keyword evidence="1" id="KW-1133">Transmembrane helix</keyword>
<reference evidence="2 3" key="1">
    <citation type="journal article" date="2014" name="Genome Biol. Evol.">
        <title>The genome of the myxosporean Thelohanellus kitauei shows adaptations to nutrient acquisition within its fish host.</title>
        <authorList>
            <person name="Yang Y."/>
            <person name="Xiong J."/>
            <person name="Zhou Z."/>
            <person name="Huo F."/>
            <person name="Miao W."/>
            <person name="Ran C."/>
            <person name="Liu Y."/>
            <person name="Zhang J."/>
            <person name="Feng J."/>
            <person name="Wang M."/>
            <person name="Wang M."/>
            <person name="Wang L."/>
            <person name="Yao B."/>
        </authorList>
    </citation>
    <scope>NUCLEOTIDE SEQUENCE [LARGE SCALE GENOMIC DNA]</scope>
    <source>
        <strain evidence="2">Wuqing</strain>
    </source>
</reference>
<organism evidence="2 3">
    <name type="scientific">Thelohanellus kitauei</name>
    <name type="common">Myxosporean</name>
    <dbReference type="NCBI Taxonomy" id="669202"/>
    <lineage>
        <taxon>Eukaryota</taxon>
        <taxon>Metazoa</taxon>
        <taxon>Cnidaria</taxon>
        <taxon>Myxozoa</taxon>
        <taxon>Myxosporea</taxon>
        <taxon>Bivalvulida</taxon>
        <taxon>Platysporina</taxon>
        <taxon>Myxobolidae</taxon>
        <taxon>Thelohanellus</taxon>
    </lineage>
</organism>
<dbReference type="EMBL" id="JWZT01004852">
    <property type="protein sequence ID" value="KII62895.1"/>
    <property type="molecule type" value="Genomic_DNA"/>
</dbReference>
<evidence type="ECO:0000256" key="1">
    <source>
        <dbReference type="SAM" id="Phobius"/>
    </source>
</evidence>
<proteinExistence type="predicted"/>
<dbReference type="Proteomes" id="UP000031668">
    <property type="component" value="Unassembled WGS sequence"/>
</dbReference>
<evidence type="ECO:0000313" key="3">
    <source>
        <dbReference type="Proteomes" id="UP000031668"/>
    </source>
</evidence>
<name>A0A0C2M7A2_THEKT</name>
<accession>A0A0C2M7A2</accession>
<keyword evidence="3" id="KW-1185">Reference proteome</keyword>